<dbReference type="RefSeq" id="WP_057030582.1">
    <property type="nucleotide sequence ID" value="NZ_LJYF01000055.1"/>
</dbReference>
<reference evidence="2 3" key="1">
    <citation type="submission" date="2015-09" db="EMBL/GenBank/DDBJ databases">
        <title>Draft Genome Sequence of the Strain BR 3267 (Bradyrhizobium yuanmingense) recommended as inoculant for cowpea in Brazil.</title>
        <authorList>
            <person name="Simoes-Araujo J.L."/>
            <person name="Zilli J.E."/>
        </authorList>
    </citation>
    <scope>NUCLEOTIDE SEQUENCE [LARGE SCALE GENOMIC DNA]</scope>
    <source>
        <strain evidence="2 3">BR3267</strain>
    </source>
</reference>
<dbReference type="AlphaFoldDB" id="A0A0R3BQ51"/>
<evidence type="ECO:0000259" key="1">
    <source>
        <dbReference type="Pfam" id="PF13683"/>
    </source>
</evidence>
<comment type="caution">
    <text evidence="2">The sequence shown here is derived from an EMBL/GenBank/DDBJ whole genome shotgun (WGS) entry which is preliminary data.</text>
</comment>
<dbReference type="Proteomes" id="UP000051380">
    <property type="component" value="Unassembled WGS sequence"/>
</dbReference>
<proteinExistence type="predicted"/>
<sequence>MLVTSLRPRKPEETGLVERLDGRTRHELLNETLFFDLGVARAKIANWVIDYTLQRSHLSPKHLTPSAYATYSPQRTIDYATPTSSADRLVLYSRTWPANDLNPANWRHTPVLDSPKFGRAAKN</sequence>
<evidence type="ECO:0000313" key="2">
    <source>
        <dbReference type="EMBL" id="KRP85019.1"/>
    </source>
</evidence>
<dbReference type="PANTHER" id="PTHR47515">
    <property type="entry name" value="LOW CALCIUM RESPONSE LOCUS PROTEIN T"/>
    <property type="match status" value="1"/>
</dbReference>
<accession>A0A0R3BQ51</accession>
<name>A0A0R3BQ51_9BRAD</name>
<evidence type="ECO:0000313" key="3">
    <source>
        <dbReference type="Proteomes" id="UP000051380"/>
    </source>
</evidence>
<dbReference type="EMBL" id="LJYF01000055">
    <property type="protein sequence ID" value="KRP85019.1"/>
    <property type="molecule type" value="Genomic_DNA"/>
</dbReference>
<feature type="domain" description="Integrase catalytic" evidence="1">
    <location>
        <begin position="7"/>
        <end position="65"/>
    </location>
</feature>
<dbReference type="PANTHER" id="PTHR47515:SF1">
    <property type="entry name" value="BLR2054 PROTEIN"/>
    <property type="match status" value="1"/>
</dbReference>
<protein>
    <recommendedName>
        <fullName evidence="1">Integrase catalytic domain-containing protein</fullName>
    </recommendedName>
</protein>
<dbReference type="GO" id="GO:0015074">
    <property type="term" value="P:DNA integration"/>
    <property type="evidence" value="ECO:0007669"/>
    <property type="project" value="InterPro"/>
</dbReference>
<gene>
    <name evidence="2" type="ORF">AOQ72_05350</name>
</gene>
<organism evidence="2 3">
    <name type="scientific">Bradyrhizobium yuanmingense</name>
    <dbReference type="NCBI Taxonomy" id="108015"/>
    <lineage>
        <taxon>Bacteria</taxon>
        <taxon>Pseudomonadati</taxon>
        <taxon>Pseudomonadota</taxon>
        <taxon>Alphaproteobacteria</taxon>
        <taxon>Hyphomicrobiales</taxon>
        <taxon>Nitrobacteraceae</taxon>
        <taxon>Bradyrhizobium</taxon>
    </lineage>
</organism>
<dbReference type="Pfam" id="PF13683">
    <property type="entry name" value="rve_3"/>
    <property type="match status" value="1"/>
</dbReference>
<dbReference type="InterPro" id="IPR001584">
    <property type="entry name" value="Integrase_cat-core"/>
</dbReference>